<dbReference type="NCBIfam" id="TIGR02185">
    <property type="entry name" value="Trep_Strep"/>
    <property type="match status" value="1"/>
</dbReference>
<organism evidence="2 3">
    <name type="scientific">Filifactor alocis (strain ATCC 35896 / CCUG 47790 / D40 B5)</name>
    <name type="common">Fusobacterium alocis</name>
    <dbReference type="NCBI Taxonomy" id="546269"/>
    <lineage>
        <taxon>Bacteria</taxon>
        <taxon>Bacillati</taxon>
        <taxon>Bacillota</taxon>
        <taxon>Clostridia</taxon>
        <taxon>Peptostreptococcales</taxon>
        <taxon>Filifactoraceae</taxon>
        <taxon>Filifactor</taxon>
    </lineage>
</organism>
<keyword evidence="3" id="KW-1185">Reference proteome</keyword>
<evidence type="ECO:0000313" key="2">
    <source>
        <dbReference type="EMBL" id="EFE28342.1"/>
    </source>
</evidence>
<feature type="transmembrane region" description="Helical" evidence="1">
    <location>
        <begin position="121"/>
        <end position="139"/>
    </location>
</feature>
<feature type="transmembrane region" description="Helical" evidence="1">
    <location>
        <begin position="43"/>
        <end position="62"/>
    </location>
</feature>
<proteinExistence type="predicted"/>
<dbReference type="STRING" id="546269.HMPREF0389_00257"/>
<dbReference type="eggNOG" id="ENOG50330VT">
    <property type="taxonomic scope" value="Bacteria"/>
</dbReference>
<reference evidence="3" key="1">
    <citation type="submission" date="2010-12" db="EMBL/GenBank/DDBJ databases">
        <title>The genome sequence of Filifactor alocis strain ATCC 35896.</title>
        <authorList>
            <consortium name="The Broad Institute Genome Sequencing Platform"/>
            <person name="Ward D."/>
            <person name="Earl A."/>
            <person name="Feldgarden M."/>
            <person name="Young S.K."/>
            <person name="Gargeya S."/>
            <person name="Zeng Q."/>
            <person name="Alvarado L."/>
            <person name="Berlin A."/>
            <person name="Bochicchio J."/>
            <person name="Chapman S.B."/>
            <person name="Chen Z."/>
            <person name="Freedman E."/>
            <person name="Gellesch M."/>
            <person name="Goldberg J."/>
            <person name="Griggs A."/>
            <person name="Gujja S."/>
            <person name="Heilman E."/>
            <person name="Heiman D."/>
            <person name="Howarth C."/>
            <person name="Mehta T."/>
            <person name="Neiman D."/>
            <person name="Pearson M."/>
            <person name="Roberts A."/>
            <person name="Saif S."/>
            <person name="Shea T."/>
            <person name="Shenoy N."/>
            <person name="Sisk P."/>
            <person name="Stolte C."/>
            <person name="Sykes S."/>
            <person name="White J."/>
            <person name="Yandava C."/>
            <person name="Izard J."/>
            <person name="Blanton J.M."/>
            <person name="Baranova O.V."/>
            <person name="Tanner A.C."/>
            <person name="Dewhirst F.E."/>
            <person name="Haas B."/>
            <person name="Nusbaum C."/>
            <person name="Birren B."/>
        </authorList>
    </citation>
    <scope>NUCLEOTIDE SEQUENCE [LARGE SCALE GENOMIC DNA]</scope>
    <source>
        <strain evidence="3">ATCC 35896 / D40 B5</strain>
    </source>
</reference>
<dbReference type="Pfam" id="PF09605">
    <property type="entry name" value="Trep_Strep"/>
    <property type="match status" value="1"/>
</dbReference>
<dbReference type="AlphaFoldDB" id="D6GRQ1"/>
<dbReference type="PATRIC" id="fig|546269.5.peg.400"/>
<evidence type="ECO:0000256" key="1">
    <source>
        <dbReference type="SAM" id="Phobius"/>
    </source>
</evidence>
<feature type="transmembrane region" description="Helical" evidence="1">
    <location>
        <begin position="92"/>
        <end position="109"/>
    </location>
</feature>
<dbReference type="EMBL" id="CP002390">
    <property type="protein sequence ID" value="EFE28342.1"/>
    <property type="molecule type" value="Genomic_DNA"/>
</dbReference>
<dbReference type="OrthoDB" id="9781459at2"/>
<gene>
    <name evidence="2" type="ordered locus">HMPREF0389_00257</name>
</gene>
<feature type="transmembrane region" description="Helical" evidence="1">
    <location>
        <begin position="159"/>
        <end position="185"/>
    </location>
</feature>
<accession>D6GRQ1</accession>
<dbReference type="PROSITE" id="PS51257">
    <property type="entry name" value="PROKAR_LIPOPROTEIN"/>
    <property type="match status" value="1"/>
</dbReference>
<dbReference type="Proteomes" id="UP000007468">
    <property type="component" value="Chromosome"/>
</dbReference>
<dbReference type="RefSeq" id="WP_014262050.1">
    <property type="nucleotide sequence ID" value="NC_016630.1"/>
</dbReference>
<name>D6GRQ1_FILAD</name>
<dbReference type="KEGG" id="faa:HMPREF0389_00257"/>
<evidence type="ECO:0000313" key="3">
    <source>
        <dbReference type="Proteomes" id="UP000007468"/>
    </source>
</evidence>
<keyword evidence="1" id="KW-0472">Membrane</keyword>
<keyword evidence="1" id="KW-1133">Transmembrane helix</keyword>
<protein>
    <submittedName>
        <fullName evidence="2">Uncharacterized protein</fullName>
    </submittedName>
</protein>
<feature type="transmembrane region" description="Helical" evidence="1">
    <location>
        <begin position="69"/>
        <end position="86"/>
    </location>
</feature>
<dbReference type="InterPro" id="IPR011733">
    <property type="entry name" value="CHP02185_IM"/>
</dbReference>
<feature type="transmembrane region" description="Helical" evidence="1">
    <location>
        <begin position="15"/>
        <end position="37"/>
    </location>
</feature>
<sequence>MNNDVKKEKLEVKDLILIGVMAILLYACMFVVVLILGMNPVTYLFAPAISGIPAGIVMMLLLSKAPKKGTFFLASTVVAVFFWIMGRLPLDVITMLFCGLIGELLYGALGRKSFRGMAMAHAVYTCGLTLVAFISVVLLKDAFAEAFAMYGESYISKIIELVTPLSLAGLCLLSAFCGIIGAYIGKILLKKHFEKAGVL</sequence>
<keyword evidence="1" id="KW-0812">Transmembrane</keyword>